<evidence type="ECO:0008006" key="4">
    <source>
        <dbReference type="Google" id="ProtNLM"/>
    </source>
</evidence>
<evidence type="ECO:0000256" key="1">
    <source>
        <dbReference type="SAM" id="SignalP"/>
    </source>
</evidence>
<gene>
    <name evidence="2" type="ordered locus">Halhy_6404</name>
</gene>
<organism evidence="2 3">
    <name type="scientific">Haliscomenobacter hydrossis (strain ATCC 27775 / DSM 1100 / LMG 10767 / O)</name>
    <dbReference type="NCBI Taxonomy" id="760192"/>
    <lineage>
        <taxon>Bacteria</taxon>
        <taxon>Pseudomonadati</taxon>
        <taxon>Bacteroidota</taxon>
        <taxon>Saprospiria</taxon>
        <taxon>Saprospirales</taxon>
        <taxon>Haliscomenobacteraceae</taxon>
        <taxon>Haliscomenobacter</taxon>
    </lineage>
</organism>
<keyword evidence="1" id="KW-0732">Signal</keyword>
<proteinExistence type="predicted"/>
<evidence type="ECO:0000313" key="3">
    <source>
        <dbReference type="Proteomes" id="UP000008461"/>
    </source>
</evidence>
<reference key="2">
    <citation type="submission" date="2011-04" db="EMBL/GenBank/DDBJ databases">
        <title>Complete sequence of chromosome of Haliscomenobacter hydrossis DSM 1100.</title>
        <authorList>
            <consortium name="US DOE Joint Genome Institute (JGI-PGF)"/>
            <person name="Lucas S."/>
            <person name="Han J."/>
            <person name="Lapidus A."/>
            <person name="Bruce D."/>
            <person name="Goodwin L."/>
            <person name="Pitluck S."/>
            <person name="Peters L."/>
            <person name="Kyrpides N."/>
            <person name="Mavromatis K."/>
            <person name="Ivanova N."/>
            <person name="Ovchinnikova G."/>
            <person name="Pagani I."/>
            <person name="Daligault H."/>
            <person name="Detter J.C."/>
            <person name="Han C."/>
            <person name="Land M."/>
            <person name="Hauser L."/>
            <person name="Markowitz V."/>
            <person name="Cheng J.-F."/>
            <person name="Hugenholtz P."/>
            <person name="Woyke T."/>
            <person name="Wu D."/>
            <person name="Verbarg S."/>
            <person name="Frueling A."/>
            <person name="Brambilla E."/>
            <person name="Klenk H.-P."/>
            <person name="Eisen J.A."/>
        </authorList>
    </citation>
    <scope>NUCLEOTIDE SEQUENCE</scope>
    <source>
        <strain>DSM 1100</strain>
    </source>
</reference>
<dbReference type="EMBL" id="CP002691">
    <property type="protein sequence ID" value="AEE54223.1"/>
    <property type="molecule type" value="Genomic_DNA"/>
</dbReference>
<feature type="chain" id="PRO_5003316927" description="Secreted protein" evidence="1">
    <location>
        <begin position="26"/>
        <end position="222"/>
    </location>
</feature>
<dbReference type="RefSeq" id="WP_013768743.1">
    <property type="nucleotide sequence ID" value="NC_015510.1"/>
</dbReference>
<dbReference type="KEGG" id="hhy:Halhy_6404"/>
<keyword evidence="3" id="KW-1185">Reference proteome</keyword>
<name>F4KQ62_HALH1</name>
<dbReference type="HOGENOM" id="CLU_1243879_0_0_10"/>
<evidence type="ECO:0000313" key="2">
    <source>
        <dbReference type="EMBL" id="AEE54223.1"/>
    </source>
</evidence>
<feature type="signal peptide" evidence="1">
    <location>
        <begin position="1"/>
        <end position="25"/>
    </location>
</feature>
<dbReference type="STRING" id="760192.Halhy_6404"/>
<protein>
    <recommendedName>
        <fullName evidence="4">Secreted protein</fullName>
    </recommendedName>
</protein>
<accession>F4KQ62</accession>
<dbReference type="Proteomes" id="UP000008461">
    <property type="component" value="Chromosome"/>
</dbReference>
<sequence>MKVNLTTLRMLVLLMLLPAATFCFTNTSSFSSKFVLTPPIVTDPPHYHFSYEDMDRMLQLIETYRNMKPFHATMDYGVKFYPEKNPTTGQLALVARACVVLPFDAVPLNLPGNYFAGKLVGENFFEAGFIKTFQQSPTLAKGEAQAYSFAVLFENQVQILLSGRGVVGVKAYQAIVDYRIIVPPTTTSIFYNLNLVGDILDGGFGKGSQFFLAFPCPPIWRE</sequence>
<dbReference type="AlphaFoldDB" id="F4KQ62"/>
<reference evidence="2 3" key="1">
    <citation type="journal article" date="2011" name="Stand. Genomic Sci.">
        <title>Complete genome sequence of Haliscomenobacter hydrossis type strain (O).</title>
        <authorList>
            <consortium name="US DOE Joint Genome Institute (JGI-PGF)"/>
            <person name="Daligault H."/>
            <person name="Lapidus A."/>
            <person name="Zeytun A."/>
            <person name="Nolan M."/>
            <person name="Lucas S."/>
            <person name="Del Rio T.G."/>
            <person name="Tice H."/>
            <person name="Cheng J.F."/>
            <person name="Tapia R."/>
            <person name="Han C."/>
            <person name="Goodwin L."/>
            <person name="Pitluck S."/>
            <person name="Liolios K."/>
            <person name="Pagani I."/>
            <person name="Ivanova N."/>
            <person name="Huntemann M."/>
            <person name="Mavromatis K."/>
            <person name="Mikhailova N."/>
            <person name="Pati A."/>
            <person name="Chen A."/>
            <person name="Palaniappan K."/>
            <person name="Land M."/>
            <person name="Hauser L."/>
            <person name="Brambilla E.M."/>
            <person name="Rohde M."/>
            <person name="Verbarg S."/>
            <person name="Goker M."/>
            <person name="Bristow J."/>
            <person name="Eisen J.A."/>
            <person name="Markowitz V."/>
            <person name="Hugenholtz P."/>
            <person name="Kyrpides N.C."/>
            <person name="Klenk H.P."/>
            <person name="Woyke T."/>
        </authorList>
    </citation>
    <scope>NUCLEOTIDE SEQUENCE [LARGE SCALE GENOMIC DNA]</scope>
    <source>
        <strain evidence="3">ATCC 27775 / DSM 1100 / LMG 10767 / O</strain>
    </source>
</reference>